<name>A0ACC1HVX2_9FUNG</name>
<reference evidence="1" key="1">
    <citation type="submission" date="2022-06" db="EMBL/GenBank/DDBJ databases">
        <title>Phylogenomic reconstructions and comparative analyses of Kickxellomycotina fungi.</title>
        <authorList>
            <person name="Reynolds N.K."/>
            <person name="Stajich J.E."/>
            <person name="Barry K."/>
            <person name="Grigoriev I.V."/>
            <person name="Crous P."/>
            <person name="Smith M.E."/>
        </authorList>
    </citation>
    <scope>NUCLEOTIDE SEQUENCE</scope>
    <source>
        <strain evidence="1">RSA 2271</strain>
    </source>
</reference>
<sequence>MTMKKKAKAVVFKTKHDMYLYIITFIYFVAKRIQGIPPTANRCNHNSSSLLPPRLICMCKDMDVKPKGSDSSTWIDIKLIGVSPDGTLANMAKSPSCYELFVVIEAKCSVLEEDRAFEQLLMSPQGWVERPSSSSLSTTHSATLTSWGLGLTMTYLEDIKCWKVECLTDDRKGSPKDVYSNKVIMATDHLFSWHMWCFLGLLDMPPEGRELRHDVIVKDSWLHATNKHCDEVKSLRKIRDILSSKGDINFEYPRLLHGCCVKLWTGATDGNGNPVFIANNTNYLYRSLPTTVANNHDSDEYNGSGDITARWPFCEHWQIVMEPVGRS</sequence>
<keyword evidence="2" id="KW-1185">Reference proteome</keyword>
<evidence type="ECO:0000313" key="1">
    <source>
        <dbReference type="EMBL" id="KAJ1679481.1"/>
    </source>
</evidence>
<accession>A0ACC1HVX2</accession>
<protein>
    <submittedName>
        <fullName evidence="1">Uncharacterized protein</fullName>
    </submittedName>
</protein>
<comment type="caution">
    <text evidence="1">The sequence shown here is derived from an EMBL/GenBank/DDBJ whole genome shotgun (WGS) entry which is preliminary data.</text>
</comment>
<proteinExistence type="predicted"/>
<organism evidence="1 2">
    <name type="scientific">Spiromyces aspiralis</name>
    <dbReference type="NCBI Taxonomy" id="68401"/>
    <lineage>
        <taxon>Eukaryota</taxon>
        <taxon>Fungi</taxon>
        <taxon>Fungi incertae sedis</taxon>
        <taxon>Zoopagomycota</taxon>
        <taxon>Kickxellomycotina</taxon>
        <taxon>Kickxellomycetes</taxon>
        <taxon>Kickxellales</taxon>
        <taxon>Kickxellaceae</taxon>
        <taxon>Spiromyces</taxon>
    </lineage>
</organism>
<dbReference type="EMBL" id="JAMZIH010000355">
    <property type="protein sequence ID" value="KAJ1679481.1"/>
    <property type="molecule type" value="Genomic_DNA"/>
</dbReference>
<evidence type="ECO:0000313" key="2">
    <source>
        <dbReference type="Proteomes" id="UP001145114"/>
    </source>
</evidence>
<dbReference type="Proteomes" id="UP001145114">
    <property type="component" value="Unassembled WGS sequence"/>
</dbReference>
<gene>
    <name evidence="1" type="ORF">EV182_001960</name>
</gene>